<sequence>MSPRQPITLYDVPCKLDPPAWSPNVWRTRFILNFKELPYVTQWVHYTDIQRVLPSAGVPPTRTSKPLYSVPAIIDIVEGEAPVMLADSPLIADYLEQTYPERSIYPGGRDAHLQCVEKVIQHVNNKIAFMVIPHVERILEGGDREYYLSTREMKFGVPLGKMFPVEKQEAMWADLMTSLTELSAYIDGIRKGEKWLFGTTDDPSYADFVLGGALIWFKLGGPEGGWDKLRAWHEGRWERHLENLESYMQIS</sequence>
<protein>
    <submittedName>
        <fullName evidence="3">Uncharacterized protein</fullName>
    </submittedName>
</protein>
<dbReference type="Proteomes" id="UP000218811">
    <property type="component" value="Unassembled WGS sequence"/>
</dbReference>
<dbReference type="InterPro" id="IPR054416">
    <property type="entry name" value="GST_UstS-like_C"/>
</dbReference>
<evidence type="ECO:0000313" key="4">
    <source>
        <dbReference type="Proteomes" id="UP000218811"/>
    </source>
</evidence>
<proteinExistence type="predicted"/>
<evidence type="ECO:0000313" key="3">
    <source>
        <dbReference type="EMBL" id="PCH44889.1"/>
    </source>
</evidence>
<dbReference type="STRING" id="742152.A0A2H3K138"/>
<dbReference type="SUPFAM" id="SSF47616">
    <property type="entry name" value="GST C-terminal domain-like"/>
    <property type="match status" value="1"/>
</dbReference>
<evidence type="ECO:0000259" key="1">
    <source>
        <dbReference type="Pfam" id="PF13409"/>
    </source>
</evidence>
<dbReference type="InterPro" id="IPR004045">
    <property type="entry name" value="Glutathione_S-Trfase_N"/>
</dbReference>
<dbReference type="Pfam" id="PF13409">
    <property type="entry name" value="GST_N_2"/>
    <property type="match status" value="1"/>
</dbReference>
<feature type="domain" description="Glutathione S-transferase UstS-like C-terminal" evidence="2">
    <location>
        <begin position="118"/>
        <end position="247"/>
    </location>
</feature>
<dbReference type="InterPro" id="IPR036249">
    <property type="entry name" value="Thioredoxin-like_sf"/>
</dbReference>
<dbReference type="AlphaFoldDB" id="A0A2H3K138"/>
<dbReference type="Pfam" id="PF22041">
    <property type="entry name" value="GST_C_7"/>
    <property type="match status" value="1"/>
</dbReference>
<name>A0A2H3K138_WOLCO</name>
<dbReference type="Gene3D" id="1.20.1050.10">
    <property type="match status" value="1"/>
</dbReference>
<feature type="domain" description="GST N-terminal" evidence="1">
    <location>
        <begin position="21"/>
        <end position="97"/>
    </location>
</feature>
<gene>
    <name evidence="3" type="ORF">WOLCODRAFT_91049</name>
</gene>
<dbReference type="Gene3D" id="3.40.30.10">
    <property type="entry name" value="Glutaredoxin"/>
    <property type="match status" value="1"/>
</dbReference>
<dbReference type="OrthoDB" id="4951845at2759"/>
<organism evidence="3 4">
    <name type="scientific">Wolfiporia cocos (strain MD-104)</name>
    <name type="common">Brown rot fungus</name>
    <dbReference type="NCBI Taxonomy" id="742152"/>
    <lineage>
        <taxon>Eukaryota</taxon>
        <taxon>Fungi</taxon>
        <taxon>Dikarya</taxon>
        <taxon>Basidiomycota</taxon>
        <taxon>Agaricomycotina</taxon>
        <taxon>Agaricomycetes</taxon>
        <taxon>Polyporales</taxon>
        <taxon>Phaeolaceae</taxon>
        <taxon>Wolfiporia</taxon>
    </lineage>
</organism>
<accession>A0A2H3K138</accession>
<reference evidence="3 4" key="1">
    <citation type="journal article" date="2012" name="Science">
        <title>The Paleozoic origin of enzymatic lignin decomposition reconstructed from 31 fungal genomes.</title>
        <authorList>
            <person name="Floudas D."/>
            <person name="Binder M."/>
            <person name="Riley R."/>
            <person name="Barry K."/>
            <person name="Blanchette R.A."/>
            <person name="Henrissat B."/>
            <person name="Martinez A.T."/>
            <person name="Otillar R."/>
            <person name="Spatafora J.W."/>
            <person name="Yadav J.S."/>
            <person name="Aerts A."/>
            <person name="Benoit I."/>
            <person name="Boyd A."/>
            <person name="Carlson A."/>
            <person name="Copeland A."/>
            <person name="Coutinho P.M."/>
            <person name="de Vries R.P."/>
            <person name="Ferreira P."/>
            <person name="Findley K."/>
            <person name="Foster B."/>
            <person name="Gaskell J."/>
            <person name="Glotzer D."/>
            <person name="Gorecki P."/>
            <person name="Heitman J."/>
            <person name="Hesse C."/>
            <person name="Hori C."/>
            <person name="Igarashi K."/>
            <person name="Jurgens J.A."/>
            <person name="Kallen N."/>
            <person name="Kersten P."/>
            <person name="Kohler A."/>
            <person name="Kuees U."/>
            <person name="Kumar T.K.A."/>
            <person name="Kuo A."/>
            <person name="LaButti K."/>
            <person name="Larrondo L.F."/>
            <person name="Lindquist E."/>
            <person name="Ling A."/>
            <person name="Lombard V."/>
            <person name="Lucas S."/>
            <person name="Lundell T."/>
            <person name="Martin R."/>
            <person name="McLaughlin D.J."/>
            <person name="Morgenstern I."/>
            <person name="Morin E."/>
            <person name="Murat C."/>
            <person name="Nagy L.G."/>
            <person name="Nolan M."/>
            <person name="Ohm R.A."/>
            <person name="Patyshakuliyeva A."/>
            <person name="Rokas A."/>
            <person name="Ruiz-Duenas F.J."/>
            <person name="Sabat G."/>
            <person name="Salamov A."/>
            <person name="Samejima M."/>
            <person name="Schmutz J."/>
            <person name="Slot J.C."/>
            <person name="St John F."/>
            <person name="Stenlid J."/>
            <person name="Sun H."/>
            <person name="Sun S."/>
            <person name="Syed K."/>
            <person name="Tsang A."/>
            <person name="Wiebenga A."/>
            <person name="Young D."/>
            <person name="Pisabarro A."/>
            <person name="Eastwood D.C."/>
            <person name="Martin F."/>
            <person name="Cullen D."/>
            <person name="Grigoriev I.V."/>
            <person name="Hibbett D.S."/>
        </authorList>
    </citation>
    <scope>NUCLEOTIDE SEQUENCE [LARGE SCALE GENOMIC DNA]</scope>
    <source>
        <strain evidence="3 4">MD-104</strain>
    </source>
</reference>
<dbReference type="InterPro" id="IPR036282">
    <property type="entry name" value="Glutathione-S-Trfase_C_sf"/>
</dbReference>
<dbReference type="OMA" id="AGHIANM"/>
<dbReference type="EMBL" id="KB468168">
    <property type="protein sequence ID" value="PCH44889.1"/>
    <property type="molecule type" value="Genomic_DNA"/>
</dbReference>
<dbReference type="SUPFAM" id="SSF52833">
    <property type="entry name" value="Thioredoxin-like"/>
    <property type="match status" value="1"/>
</dbReference>
<evidence type="ECO:0000259" key="2">
    <source>
        <dbReference type="Pfam" id="PF22041"/>
    </source>
</evidence>
<keyword evidence="4" id="KW-1185">Reference proteome</keyword>